<evidence type="ECO:0008006" key="3">
    <source>
        <dbReference type="Google" id="ProtNLM"/>
    </source>
</evidence>
<accession>A0A660SMX2</accession>
<dbReference type="AlphaFoldDB" id="A0A660SMX2"/>
<organism evidence="1 2">
    <name type="scientific">candidate division TA06 bacterium</name>
    <dbReference type="NCBI Taxonomy" id="2250710"/>
    <lineage>
        <taxon>Bacteria</taxon>
        <taxon>Bacteria division TA06</taxon>
    </lineage>
</organism>
<proteinExistence type="predicted"/>
<dbReference type="SUPFAM" id="SSF55729">
    <property type="entry name" value="Acyl-CoA N-acyltransferases (Nat)"/>
    <property type="match status" value="1"/>
</dbReference>
<protein>
    <recommendedName>
        <fullName evidence="3">N-acetyltransferase domain-containing protein</fullName>
    </recommendedName>
</protein>
<dbReference type="EMBL" id="QNBD01000093">
    <property type="protein sequence ID" value="RKX71371.1"/>
    <property type="molecule type" value="Genomic_DNA"/>
</dbReference>
<reference evidence="1 2" key="1">
    <citation type="submission" date="2018-06" db="EMBL/GenBank/DDBJ databases">
        <title>Extensive metabolic versatility and redundancy in microbially diverse, dynamic hydrothermal sediments.</title>
        <authorList>
            <person name="Dombrowski N."/>
            <person name="Teske A."/>
            <person name="Baker B.J."/>
        </authorList>
    </citation>
    <scope>NUCLEOTIDE SEQUENCE [LARGE SCALE GENOMIC DNA]</scope>
    <source>
        <strain evidence="1">B10_G13</strain>
    </source>
</reference>
<dbReference type="Gene3D" id="3.40.630.30">
    <property type="match status" value="1"/>
</dbReference>
<dbReference type="InterPro" id="IPR016181">
    <property type="entry name" value="Acyl_CoA_acyltransferase"/>
</dbReference>
<sequence length="267" mass="31250">MARYVIDLADKKDEPDLRRILRENYMDGSIELTFRREPDFFRSIEIDGEKVQIVVGRDLKKDKVIGFGIRAIRKLYINGKLENIGYLGNLRLDSEYRNGLMLARGYRYFKQLHKDKKAMIYLTSIVEDNKIAINVLTSGKAGFPPYNDYGTYLSYTIGLKYRKKLRNSDISILRFENGKIDDIVKFIHNEGKKKQFFPFYTKEDIQGKTKKLLGLKTENIFVAYRNGNIVGTMCIWDQSQIKQTVVHGYNKTMNIIRYPWNILSNII</sequence>
<evidence type="ECO:0000313" key="2">
    <source>
        <dbReference type="Proteomes" id="UP000271125"/>
    </source>
</evidence>
<evidence type="ECO:0000313" key="1">
    <source>
        <dbReference type="EMBL" id="RKX71371.1"/>
    </source>
</evidence>
<gene>
    <name evidence="1" type="ORF">DRP43_02540</name>
</gene>
<comment type="caution">
    <text evidence="1">The sequence shown here is derived from an EMBL/GenBank/DDBJ whole genome shotgun (WGS) entry which is preliminary data.</text>
</comment>
<name>A0A660SMX2_UNCT6</name>
<feature type="non-terminal residue" evidence="1">
    <location>
        <position position="267"/>
    </location>
</feature>
<dbReference type="Proteomes" id="UP000271125">
    <property type="component" value="Unassembled WGS sequence"/>
</dbReference>